<gene>
    <name evidence="19" type="ORF">GGR04_000636</name>
</gene>
<protein>
    <recommendedName>
        <fullName evidence="14">Ubiquinol oxidase polypeptide II</fullName>
    </recommendedName>
</protein>
<dbReference type="Pfam" id="PF00116">
    <property type="entry name" value="COX2"/>
    <property type="match status" value="1"/>
</dbReference>
<dbReference type="PROSITE" id="PS51257">
    <property type="entry name" value="PROKAR_LIPOPROTEIN"/>
    <property type="match status" value="1"/>
</dbReference>
<evidence type="ECO:0000256" key="15">
    <source>
        <dbReference type="SAM" id="MobiDB-lite"/>
    </source>
</evidence>
<reference evidence="19 20" key="1">
    <citation type="submission" date="2020-08" db="EMBL/GenBank/DDBJ databases">
        <title>Genomic Encyclopedia of Type Strains, Phase IV (KMG-IV): sequencing the most valuable type-strain genomes for metagenomic binning, comparative biology and taxonomic classification.</title>
        <authorList>
            <person name="Goeker M."/>
        </authorList>
    </citation>
    <scope>NUCLEOTIDE SEQUENCE [LARGE SCALE GENOMIC DNA]</scope>
    <source>
        <strain evidence="19 20">DSM 102238</strain>
    </source>
</reference>
<dbReference type="GO" id="GO:0042773">
    <property type="term" value="P:ATP synthesis coupled electron transport"/>
    <property type="evidence" value="ECO:0007669"/>
    <property type="project" value="TreeGrafter"/>
</dbReference>
<keyword evidence="12" id="KW-0564">Palmitate</keyword>
<evidence type="ECO:0000313" key="19">
    <source>
        <dbReference type="EMBL" id="MBB3996815.1"/>
    </source>
</evidence>
<keyword evidence="20" id="KW-1185">Reference proteome</keyword>
<evidence type="ECO:0000256" key="7">
    <source>
        <dbReference type="ARBA" id="ARBA00022729"/>
    </source>
</evidence>
<keyword evidence="10 19" id="KW-0560">Oxidoreductase</keyword>
<dbReference type="SUPFAM" id="SSF81464">
    <property type="entry name" value="Cytochrome c oxidase subunit II-like, transmembrane region"/>
    <property type="match status" value="1"/>
</dbReference>
<keyword evidence="5" id="KW-0679">Respiratory chain</keyword>
<dbReference type="PANTHER" id="PTHR22888">
    <property type="entry name" value="CYTOCHROME C OXIDASE, SUBUNIT II"/>
    <property type="match status" value="1"/>
</dbReference>
<dbReference type="InterPro" id="IPR011759">
    <property type="entry name" value="Cyt_c_oxidase_su2_TM_dom"/>
</dbReference>
<dbReference type="NCBIfam" id="TIGR01433">
    <property type="entry name" value="CyoA"/>
    <property type="match status" value="1"/>
</dbReference>
<dbReference type="Gene3D" id="1.10.287.90">
    <property type="match status" value="1"/>
</dbReference>
<dbReference type="InterPro" id="IPR006333">
    <property type="entry name" value="Cyt_o_ubiquinol_oxidase_su2"/>
</dbReference>
<dbReference type="InterPro" id="IPR036257">
    <property type="entry name" value="Cyt_c_oxidase_su2_TM_sf"/>
</dbReference>
<dbReference type="GO" id="GO:0005507">
    <property type="term" value="F:copper ion binding"/>
    <property type="evidence" value="ECO:0007669"/>
    <property type="project" value="InterPro"/>
</dbReference>
<evidence type="ECO:0000256" key="16">
    <source>
        <dbReference type="SAM" id="Phobius"/>
    </source>
</evidence>
<organism evidence="19 20">
    <name type="scientific">Aureimonas pseudogalii</name>
    <dbReference type="NCBI Taxonomy" id="1744844"/>
    <lineage>
        <taxon>Bacteria</taxon>
        <taxon>Pseudomonadati</taxon>
        <taxon>Pseudomonadota</taxon>
        <taxon>Alphaproteobacteria</taxon>
        <taxon>Hyphomicrobiales</taxon>
        <taxon>Aurantimonadaceae</taxon>
        <taxon>Aureimonas</taxon>
    </lineage>
</organism>
<feature type="domain" description="Cytochrome oxidase subunit II transmembrane region profile" evidence="18">
    <location>
        <begin position="17"/>
        <end position="114"/>
    </location>
</feature>
<dbReference type="GO" id="GO:0005886">
    <property type="term" value="C:plasma membrane"/>
    <property type="evidence" value="ECO:0007669"/>
    <property type="project" value="UniProtKB-SubCell"/>
</dbReference>
<dbReference type="CDD" id="cd04212">
    <property type="entry name" value="CuRO_UO_II"/>
    <property type="match status" value="1"/>
</dbReference>
<keyword evidence="6 16" id="KW-0812">Transmembrane</keyword>
<evidence type="ECO:0000256" key="5">
    <source>
        <dbReference type="ARBA" id="ARBA00022660"/>
    </source>
</evidence>
<evidence type="ECO:0000256" key="12">
    <source>
        <dbReference type="ARBA" id="ARBA00023139"/>
    </source>
</evidence>
<comment type="similarity">
    <text evidence="2">Belongs to the cytochrome c oxidase subunit 2 family.</text>
</comment>
<dbReference type="Gene3D" id="2.60.40.420">
    <property type="entry name" value="Cupredoxins - blue copper proteins"/>
    <property type="match status" value="1"/>
</dbReference>
<dbReference type="AlphaFoldDB" id="A0A7W6H2M9"/>
<dbReference type="InterPro" id="IPR045187">
    <property type="entry name" value="CcO_II"/>
</dbReference>
<keyword evidence="7" id="KW-0732">Signal</keyword>
<evidence type="ECO:0000256" key="3">
    <source>
        <dbReference type="ARBA" id="ARBA00022448"/>
    </source>
</evidence>
<dbReference type="Proteomes" id="UP000542776">
    <property type="component" value="Unassembled WGS sequence"/>
</dbReference>
<keyword evidence="13" id="KW-0449">Lipoprotein</keyword>
<comment type="subcellular location">
    <subcellularLocation>
        <location evidence="1">Cell membrane</location>
        <topology evidence="1">Multi-pass membrane protein</topology>
    </subcellularLocation>
</comment>
<evidence type="ECO:0000256" key="10">
    <source>
        <dbReference type="ARBA" id="ARBA00023002"/>
    </source>
</evidence>
<accession>A0A7W6H2M9</accession>
<evidence type="ECO:0000259" key="17">
    <source>
        <dbReference type="PROSITE" id="PS50857"/>
    </source>
</evidence>
<dbReference type="PROSITE" id="PS50857">
    <property type="entry name" value="COX2_CUA"/>
    <property type="match status" value="1"/>
</dbReference>
<comment type="caution">
    <text evidence="19">The sequence shown here is derived from an EMBL/GenBank/DDBJ whole genome shotgun (WGS) entry which is preliminary data.</text>
</comment>
<dbReference type="GO" id="GO:0004129">
    <property type="term" value="F:cytochrome-c oxidase activity"/>
    <property type="evidence" value="ECO:0007669"/>
    <property type="project" value="InterPro"/>
</dbReference>
<keyword evidence="4" id="KW-1003">Cell membrane</keyword>
<evidence type="ECO:0000256" key="8">
    <source>
        <dbReference type="ARBA" id="ARBA00022982"/>
    </source>
</evidence>
<evidence type="ECO:0000256" key="9">
    <source>
        <dbReference type="ARBA" id="ARBA00022989"/>
    </source>
</evidence>
<dbReference type="InterPro" id="IPR034227">
    <property type="entry name" value="CuRO_UO_II"/>
</dbReference>
<keyword evidence="8" id="KW-0249">Electron transport</keyword>
<feature type="domain" description="Cytochrome oxidase subunit II copper A binding" evidence="17">
    <location>
        <begin position="129"/>
        <end position="241"/>
    </location>
</feature>
<name>A0A7W6H2M9_9HYPH</name>
<dbReference type="GO" id="GO:0016682">
    <property type="term" value="F:oxidoreductase activity, acting on diphenols and related substances as donors, oxygen as acceptor"/>
    <property type="evidence" value="ECO:0007669"/>
    <property type="project" value="InterPro"/>
</dbReference>
<feature type="transmembrane region" description="Helical" evidence="16">
    <location>
        <begin position="84"/>
        <end position="105"/>
    </location>
</feature>
<dbReference type="SUPFAM" id="SSF49503">
    <property type="entry name" value="Cupredoxins"/>
    <property type="match status" value="1"/>
</dbReference>
<evidence type="ECO:0000256" key="6">
    <source>
        <dbReference type="ARBA" id="ARBA00022692"/>
    </source>
</evidence>
<evidence type="ECO:0000313" key="20">
    <source>
        <dbReference type="Proteomes" id="UP000542776"/>
    </source>
</evidence>
<evidence type="ECO:0000256" key="2">
    <source>
        <dbReference type="ARBA" id="ARBA00007866"/>
    </source>
</evidence>
<evidence type="ECO:0000256" key="13">
    <source>
        <dbReference type="ARBA" id="ARBA00023288"/>
    </source>
</evidence>
<evidence type="ECO:0000259" key="18">
    <source>
        <dbReference type="PROSITE" id="PS50999"/>
    </source>
</evidence>
<dbReference type="GO" id="GO:0009486">
    <property type="term" value="F:cytochrome bo3 ubiquinol oxidase activity"/>
    <property type="evidence" value="ECO:0007669"/>
    <property type="project" value="InterPro"/>
</dbReference>
<keyword evidence="3" id="KW-0813">Transport</keyword>
<feature type="region of interest" description="Disordered" evidence="15">
    <location>
        <begin position="337"/>
        <end position="414"/>
    </location>
</feature>
<evidence type="ECO:0000256" key="4">
    <source>
        <dbReference type="ARBA" id="ARBA00022475"/>
    </source>
</evidence>
<keyword evidence="11 16" id="KW-0472">Membrane</keyword>
<evidence type="ECO:0000256" key="14">
    <source>
        <dbReference type="ARBA" id="ARBA00030198"/>
    </source>
</evidence>
<dbReference type="EMBL" id="JACIEK010000001">
    <property type="protein sequence ID" value="MBB3996815.1"/>
    <property type="molecule type" value="Genomic_DNA"/>
</dbReference>
<feature type="transmembrane region" description="Helical" evidence="16">
    <location>
        <begin position="39"/>
        <end position="63"/>
    </location>
</feature>
<evidence type="ECO:0000256" key="11">
    <source>
        <dbReference type="ARBA" id="ARBA00023136"/>
    </source>
</evidence>
<keyword evidence="9 16" id="KW-1133">Transmembrane helix</keyword>
<dbReference type="InterPro" id="IPR002429">
    <property type="entry name" value="CcO_II-like_C"/>
</dbReference>
<evidence type="ECO:0000256" key="1">
    <source>
        <dbReference type="ARBA" id="ARBA00004651"/>
    </source>
</evidence>
<dbReference type="InterPro" id="IPR010514">
    <property type="entry name" value="COX_ARM"/>
</dbReference>
<proteinExistence type="inferred from homology"/>
<dbReference type="Pfam" id="PF06481">
    <property type="entry name" value="COX_ARM"/>
    <property type="match status" value="1"/>
</dbReference>
<dbReference type="InterPro" id="IPR008972">
    <property type="entry name" value="Cupredoxin"/>
</dbReference>
<feature type="compositionally biased region" description="Polar residues" evidence="15">
    <location>
        <begin position="399"/>
        <end position="414"/>
    </location>
</feature>
<dbReference type="PROSITE" id="PS50999">
    <property type="entry name" value="COX2_TM"/>
    <property type="match status" value="1"/>
</dbReference>
<dbReference type="PANTHER" id="PTHR22888:SF18">
    <property type="entry name" value="CYTOCHROME BO(3) UBIQUINOL OXIDASE SUBUNIT 2"/>
    <property type="match status" value="1"/>
</dbReference>
<sequence>MPGKFLRILGMLPLLALLGGCNMVVMSPAGHVATQQRDLIVVSTLLMLLIIVPVIAATLLFAWRYRASNKAATYDPDWHHSTGLEVLIWTAPLLIIIALGALTWISTHLLDPYRPLERIDAARPVTQETRPLTVEVVALDWKWMFIYPELGVATVNELAAPVDTPINFKITSSAIMNSFFIPALAGQIYAMPGMETKLHAVMNEPGVYDGFSANYSGPGFSRMRFKFHGLSAGDFDAWVAKVKAEGQPLDRTGYMNVAAPSENDPVRYFGSVDGGLYQAILGMCVQPGKMCMQEMMHVDMSGGVAENHEANRERLIYDRAGAFDGFGYGAGHGNAEAQGATFPATDRTPRSADQPEGMQPDASGPVGNDADHGGHSIPGMNHDAMPGMGAAPAPPPRPSTETGESSPAPTQLNQ</sequence>